<evidence type="ECO:0000256" key="7">
    <source>
        <dbReference type="ARBA" id="ARBA00023125"/>
    </source>
</evidence>
<keyword evidence="8" id="KW-0413">Isomerase</keyword>
<evidence type="ECO:0000256" key="5">
    <source>
        <dbReference type="ARBA" id="ARBA00022806"/>
    </source>
</evidence>
<comment type="catalytic activity">
    <reaction evidence="10">
        <text>ATP + H2O = ADP + phosphate + H(+)</text>
        <dbReference type="Rhea" id="RHEA:13065"/>
        <dbReference type="ChEBI" id="CHEBI:15377"/>
        <dbReference type="ChEBI" id="CHEBI:15378"/>
        <dbReference type="ChEBI" id="CHEBI:30616"/>
        <dbReference type="ChEBI" id="CHEBI:43474"/>
        <dbReference type="ChEBI" id="CHEBI:456216"/>
        <dbReference type="EC" id="5.6.2.3"/>
    </reaction>
</comment>
<dbReference type="InterPro" id="IPR027417">
    <property type="entry name" value="P-loop_NTPase"/>
</dbReference>
<keyword evidence="7" id="KW-0238">DNA-binding</keyword>
<keyword evidence="4" id="KW-0378">Hydrolase</keyword>
<dbReference type="InterPro" id="IPR036185">
    <property type="entry name" value="DNA_heli_DnaB-like_N_sf"/>
</dbReference>
<dbReference type="RefSeq" id="YP_009395870.1">
    <property type="nucleotide sequence ID" value="NC_035279.1"/>
</dbReference>
<dbReference type="Pfam" id="PF03796">
    <property type="entry name" value="DnaB_C"/>
    <property type="match status" value="1"/>
</dbReference>
<evidence type="ECO:0000256" key="9">
    <source>
        <dbReference type="ARBA" id="ARBA00044969"/>
    </source>
</evidence>
<evidence type="ECO:0000256" key="3">
    <source>
        <dbReference type="ARBA" id="ARBA00022741"/>
    </source>
</evidence>
<keyword evidence="5 12" id="KW-0347">Helicase</keyword>
<evidence type="ECO:0000259" key="11">
    <source>
        <dbReference type="PROSITE" id="PS51199"/>
    </source>
</evidence>
<dbReference type="InterPro" id="IPR007693">
    <property type="entry name" value="DNA_helicase_DnaB-like_N"/>
</dbReference>
<name>A0A1Z1MFM0_9FLOR</name>
<keyword evidence="2" id="KW-0235">DNA replication</keyword>
<reference evidence="12" key="1">
    <citation type="journal article" date="2017" name="J. Phycol.">
        <title>Analysis of chloroplast genomes and a supermatrix inform reclassification of the Rhodomelaceae (Rhodophyta).</title>
        <authorList>
            <person name="Diaz-Tapia P."/>
            <person name="Maggs C.A."/>
            <person name="West J.A."/>
            <person name="Verbruggen H."/>
        </authorList>
    </citation>
    <scope>NUCLEOTIDE SEQUENCE</scope>
    <source>
        <strain evidence="12">PD852</strain>
    </source>
</reference>
<dbReference type="SUPFAM" id="SSF48024">
    <property type="entry name" value="N-terminal domain of DnaB helicase"/>
    <property type="match status" value="1"/>
</dbReference>
<geneLocation type="chloroplast" evidence="12"/>
<evidence type="ECO:0000256" key="10">
    <source>
        <dbReference type="ARBA" id="ARBA00048954"/>
    </source>
</evidence>
<dbReference type="GO" id="GO:0005524">
    <property type="term" value="F:ATP binding"/>
    <property type="evidence" value="ECO:0007669"/>
    <property type="project" value="UniProtKB-KW"/>
</dbReference>
<comment type="similarity">
    <text evidence="1">Belongs to the helicase family. DnaB subfamily.</text>
</comment>
<dbReference type="GeneID" id="33357966"/>
<keyword evidence="6" id="KW-0067">ATP-binding</keyword>
<evidence type="ECO:0000256" key="8">
    <source>
        <dbReference type="ARBA" id="ARBA00023235"/>
    </source>
</evidence>
<evidence type="ECO:0000256" key="6">
    <source>
        <dbReference type="ARBA" id="ARBA00022840"/>
    </source>
</evidence>
<dbReference type="GO" id="GO:0003677">
    <property type="term" value="F:DNA binding"/>
    <property type="evidence" value="ECO:0007669"/>
    <property type="project" value="UniProtKB-KW"/>
</dbReference>
<keyword evidence="12" id="KW-0150">Chloroplast</keyword>
<keyword evidence="12" id="KW-0934">Plastid</keyword>
<organism evidence="12">
    <name type="scientific">Herposiphonia versicolor</name>
    <dbReference type="NCBI Taxonomy" id="2007163"/>
    <lineage>
        <taxon>Eukaryota</taxon>
        <taxon>Rhodophyta</taxon>
        <taxon>Florideophyceae</taxon>
        <taxon>Rhodymeniophycidae</taxon>
        <taxon>Ceramiales</taxon>
        <taxon>Rhodomelaceae</taxon>
        <taxon>Herposiphonieae</taxon>
        <taxon>Herposiphonia</taxon>
    </lineage>
</organism>
<sequence>MNKLYPYKFIPQNHTIENTLLGIILINPNILDIIGKSIKKEYFFLETNQIIYIHLIEINTKSSNHILELINKLYTQQLLSKIGGIYKITKIMKQGQIYTTSFQRNKYVSTLIQILHDHYIKRLIIQCGYNTIHMGYLKNITSQKIYIKMLSQINYIETEINQKKKHKIANVKDLISNQLIKMKYHSVFLKSKINAIIVESGFQDLDNILQNLQQGNLIIVAGRPSIGKTSFVINIAYNTFFKQHNSLLIFSLEMSRNELFNKIMSIASKTIINQKTIQQLHKEQWMHISYMCQTLINHNIYINDKNNVDIRYINETAKNIKKKTPNINLIVIDYLQLIEINLNKDKKYNRSQELGYITRKLKLLAQFLKIPIITISQLNRNIETRTNKEPLLSDLKESGCIKLNQNINVKSDYTKNINIYNITKNYKKIILKVFNNIKKKQTKPVRHEYDLKYIKGYILLSHEYIFNYIKEKSNIILTHNHRYLSQNVWITCNKILLSTKISRIHNNNKYSIHKDYIHSIYLKYYSKSYDINQNSSFNVIPNNIITHNSIEQDADIILTLFEKENTEICDKIKNNKTVDIKVSKNRNGNTGYCKLLFVPEISLFKNFQQ</sequence>
<evidence type="ECO:0000313" key="12">
    <source>
        <dbReference type="EMBL" id="ARW64850.1"/>
    </source>
</evidence>
<evidence type="ECO:0000256" key="4">
    <source>
        <dbReference type="ARBA" id="ARBA00022801"/>
    </source>
</evidence>
<dbReference type="SUPFAM" id="SSF52540">
    <property type="entry name" value="P-loop containing nucleoside triphosphate hydrolases"/>
    <property type="match status" value="1"/>
</dbReference>
<dbReference type="EMBL" id="MF101434">
    <property type="protein sequence ID" value="ARW64850.1"/>
    <property type="molecule type" value="Genomic_DNA"/>
</dbReference>
<accession>A0A1Z1MFM0</accession>
<dbReference type="PROSITE" id="PS51199">
    <property type="entry name" value="SF4_HELICASE"/>
    <property type="match status" value="1"/>
</dbReference>
<dbReference type="GO" id="GO:0006260">
    <property type="term" value="P:DNA replication"/>
    <property type="evidence" value="ECO:0007669"/>
    <property type="project" value="UniProtKB-KW"/>
</dbReference>
<evidence type="ECO:0000256" key="2">
    <source>
        <dbReference type="ARBA" id="ARBA00022705"/>
    </source>
</evidence>
<dbReference type="GO" id="GO:0043139">
    <property type="term" value="F:5'-3' DNA helicase activity"/>
    <property type="evidence" value="ECO:0007669"/>
    <property type="project" value="UniProtKB-EC"/>
</dbReference>
<dbReference type="Gene3D" id="3.40.50.300">
    <property type="entry name" value="P-loop containing nucleotide triphosphate hydrolases"/>
    <property type="match status" value="2"/>
</dbReference>
<evidence type="ECO:0000256" key="1">
    <source>
        <dbReference type="ARBA" id="ARBA00008428"/>
    </source>
</evidence>
<keyword evidence="3" id="KW-0547">Nucleotide-binding</keyword>
<dbReference type="Pfam" id="PF00772">
    <property type="entry name" value="DnaB"/>
    <property type="match status" value="1"/>
</dbReference>
<gene>
    <name evidence="12" type="primary">dnaB</name>
</gene>
<dbReference type="InterPro" id="IPR007694">
    <property type="entry name" value="DNA_helicase_DnaB-like_C"/>
</dbReference>
<protein>
    <recommendedName>
        <fullName evidence="9">DNA 5'-3' helicase</fullName>
        <ecNumber evidence="9">5.6.2.3</ecNumber>
    </recommendedName>
</protein>
<dbReference type="AlphaFoldDB" id="A0A1Z1MFM0"/>
<feature type="domain" description="SF4 helicase" evidence="11">
    <location>
        <begin position="191"/>
        <end position="399"/>
    </location>
</feature>
<dbReference type="InterPro" id="IPR016136">
    <property type="entry name" value="DNA_helicase_N/primase_C"/>
</dbReference>
<dbReference type="Gene3D" id="1.10.860.10">
    <property type="entry name" value="DNAb Helicase, Chain A"/>
    <property type="match status" value="1"/>
</dbReference>
<dbReference type="PANTHER" id="PTHR30153:SF2">
    <property type="entry name" value="REPLICATIVE DNA HELICASE"/>
    <property type="match status" value="1"/>
</dbReference>
<dbReference type="GO" id="GO:0005829">
    <property type="term" value="C:cytosol"/>
    <property type="evidence" value="ECO:0007669"/>
    <property type="project" value="TreeGrafter"/>
</dbReference>
<dbReference type="GO" id="GO:0016787">
    <property type="term" value="F:hydrolase activity"/>
    <property type="evidence" value="ECO:0007669"/>
    <property type="project" value="UniProtKB-KW"/>
</dbReference>
<dbReference type="EC" id="5.6.2.3" evidence="9"/>
<dbReference type="PANTHER" id="PTHR30153">
    <property type="entry name" value="REPLICATIVE DNA HELICASE DNAB"/>
    <property type="match status" value="1"/>
</dbReference>
<proteinExistence type="inferred from homology"/>